<dbReference type="GO" id="GO:0004519">
    <property type="term" value="F:endonuclease activity"/>
    <property type="evidence" value="ECO:0007669"/>
    <property type="project" value="UniProtKB-KW"/>
</dbReference>
<protein>
    <submittedName>
        <fullName evidence="1">Endonuclease-3</fullName>
    </submittedName>
</protein>
<keyword evidence="1" id="KW-0540">Nuclease</keyword>
<gene>
    <name evidence="1" type="ORF">SAMN04489710_1206</name>
</gene>
<dbReference type="STRING" id="32040.SAMN04489710_1206"/>
<accession>A0A1I1YWM2</accession>
<evidence type="ECO:0000313" key="2">
    <source>
        <dbReference type="Proteomes" id="UP000199517"/>
    </source>
</evidence>
<proteinExistence type="predicted"/>
<keyword evidence="2" id="KW-1185">Reference proteome</keyword>
<dbReference type="Proteomes" id="UP000199517">
    <property type="component" value="Unassembled WGS sequence"/>
</dbReference>
<evidence type="ECO:0000313" key="1">
    <source>
        <dbReference type="EMBL" id="SFE22440.1"/>
    </source>
</evidence>
<organism evidence="1 2">
    <name type="scientific">Paracidovorax konjaci</name>
    <dbReference type="NCBI Taxonomy" id="32040"/>
    <lineage>
        <taxon>Bacteria</taxon>
        <taxon>Pseudomonadati</taxon>
        <taxon>Pseudomonadota</taxon>
        <taxon>Betaproteobacteria</taxon>
        <taxon>Burkholderiales</taxon>
        <taxon>Comamonadaceae</taxon>
        <taxon>Paracidovorax</taxon>
    </lineage>
</organism>
<dbReference type="AlphaFoldDB" id="A0A1I1YWM2"/>
<dbReference type="EMBL" id="FOMQ01000020">
    <property type="protein sequence ID" value="SFE22440.1"/>
    <property type="molecule type" value="Genomic_DNA"/>
</dbReference>
<reference evidence="2" key="1">
    <citation type="submission" date="2016-10" db="EMBL/GenBank/DDBJ databases">
        <authorList>
            <person name="Varghese N."/>
            <person name="Submissions S."/>
        </authorList>
    </citation>
    <scope>NUCLEOTIDE SEQUENCE [LARGE SCALE GENOMIC DNA]</scope>
    <source>
        <strain evidence="2">DSM 7481</strain>
    </source>
</reference>
<name>A0A1I1YWM2_9BURK</name>
<keyword evidence="1" id="KW-0255">Endonuclease</keyword>
<keyword evidence="1" id="KW-0378">Hydrolase</keyword>
<sequence length="41" mass="4523">MMKTAHIEPFFAALRAANPQPNTELEYTTTFELLAAVLLSA</sequence>